<dbReference type="AlphaFoldDB" id="A0A1J9Q3J9"/>
<proteinExistence type="predicted"/>
<feature type="region of interest" description="Disordered" evidence="3">
    <location>
        <begin position="325"/>
        <end position="371"/>
    </location>
</feature>
<keyword evidence="6" id="KW-1185">Reference proteome</keyword>
<dbReference type="Pfam" id="PF15612">
    <property type="entry name" value="WHIM1"/>
    <property type="match status" value="1"/>
</dbReference>
<feature type="compositionally biased region" description="Pro residues" evidence="3">
    <location>
        <begin position="42"/>
        <end position="55"/>
    </location>
</feature>
<gene>
    <name evidence="5" type="ORF">ACJ73_05985</name>
</gene>
<comment type="subcellular location">
    <subcellularLocation>
        <location evidence="1">Nucleus</location>
    </subcellularLocation>
</comment>
<evidence type="ECO:0000256" key="2">
    <source>
        <dbReference type="ARBA" id="ARBA00023242"/>
    </source>
</evidence>
<keyword evidence="2" id="KW-0539">Nucleus</keyword>
<evidence type="ECO:0000259" key="4">
    <source>
        <dbReference type="Pfam" id="PF15612"/>
    </source>
</evidence>
<dbReference type="InterPro" id="IPR028942">
    <property type="entry name" value="WHIM1_dom"/>
</dbReference>
<evidence type="ECO:0000256" key="3">
    <source>
        <dbReference type="SAM" id="MobiDB-lite"/>
    </source>
</evidence>
<feature type="compositionally biased region" description="Polar residues" evidence="3">
    <location>
        <begin position="560"/>
        <end position="569"/>
    </location>
</feature>
<name>A0A1J9Q3J9_9EURO</name>
<evidence type="ECO:0000256" key="1">
    <source>
        <dbReference type="ARBA" id="ARBA00004123"/>
    </source>
</evidence>
<feature type="region of interest" description="Disordered" evidence="3">
    <location>
        <begin position="1"/>
        <end position="58"/>
    </location>
</feature>
<organism evidence="5 6">
    <name type="scientific">Blastomyces percursus</name>
    <dbReference type="NCBI Taxonomy" id="1658174"/>
    <lineage>
        <taxon>Eukaryota</taxon>
        <taxon>Fungi</taxon>
        <taxon>Dikarya</taxon>
        <taxon>Ascomycota</taxon>
        <taxon>Pezizomycotina</taxon>
        <taxon>Eurotiomycetes</taxon>
        <taxon>Eurotiomycetidae</taxon>
        <taxon>Onygenales</taxon>
        <taxon>Ajellomycetaceae</taxon>
        <taxon>Blastomyces</taxon>
    </lineage>
</organism>
<evidence type="ECO:0000313" key="6">
    <source>
        <dbReference type="Proteomes" id="UP000242791"/>
    </source>
</evidence>
<dbReference type="Proteomes" id="UP000242791">
    <property type="component" value="Unassembled WGS sequence"/>
</dbReference>
<feature type="compositionally biased region" description="Low complexity" evidence="3">
    <location>
        <begin position="587"/>
        <end position="600"/>
    </location>
</feature>
<dbReference type="GO" id="GO:0005634">
    <property type="term" value="C:nucleus"/>
    <property type="evidence" value="ECO:0007669"/>
    <property type="project" value="UniProtKB-SubCell"/>
</dbReference>
<evidence type="ECO:0000313" key="5">
    <source>
        <dbReference type="EMBL" id="OJD22666.1"/>
    </source>
</evidence>
<sequence length="657" mass="71535">MSDSDSSSLSSPPSTDDETIAASVNRSMGLEKYFKPQTPAKPASPPPPKRAPSPPHEYVLADNPDIAFIVMFRSRFSDVFPKSLPHYGPQDIERGVTDTVPGDHIERLLCALIGLCLNRKRDVERGHYQRALEEVVQTHSSQWPRSWDGKNPLHGGGSFATMTPTERLAFLKALILWALSSSDAVQTKLKASYKQTRHDDDLNQPLSVQPWGNDAYKRRYWLIEGRDDTHFRLYRESNPALKNRTWWSVAGTIPELKSVADSLAGEMSQHSKRLSEKIFTSIPRFEGSEEKRKRRDYRLARKAAFARPEPGLSLYEGRTRGKKLKYTYSDDDDDSSSDAVPTRRSARQSRFSTPGELPAGPTFTASGRQVRPRIAGAYGQSLLSGQRQETTLLAPQSAGPSGGEEGDGESEQPVSNGRRLHRNRMDRQSNGAGSHIEGYNAVDEMDDESEAASSSGNEWDGGDEDNEYGDEDEEMSDAHPFSPDGSDGDENGYGASQRSLVVQLRYGKAKRGLGSSSPAAAPDTPPNPAAGKAPGASSQPIPIQPEASETIHQHPFAVVVSSQNESTALAASPLPLPVNSDKEHILSPEPTASPATATTTTPPPPPSMTHSKDTHQVSNIVPAVKRPQVSAMDTNIALNQENTHPPSGQNGVLPGQQ</sequence>
<feature type="compositionally biased region" description="Acidic residues" evidence="3">
    <location>
        <begin position="460"/>
        <end position="475"/>
    </location>
</feature>
<dbReference type="PANTHER" id="PTHR42107:SF1">
    <property type="entry name" value="WHIM1 DOMAIN-CONTAINING PROTEIN"/>
    <property type="match status" value="1"/>
</dbReference>
<dbReference type="STRING" id="1658174.A0A1J9Q3J9"/>
<feature type="domain" description="WHIM1" evidence="4">
    <location>
        <begin position="144"/>
        <end position="189"/>
    </location>
</feature>
<comment type="caution">
    <text evidence="5">The sequence shown here is derived from an EMBL/GenBank/DDBJ whole genome shotgun (WGS) entry which is preliminary data.</text>
</comment>
<protein>
    <recommendedName>
        <fullName evidence="4">WHIM1 domain-containing protein</fullName>
    </recommendedName>
</protein>
<dbReference type="PANTHER" id="PTHR42107">
    <property type="entry name" value="YALI0D24453P"/>
    <property type="match status" value="1"/>
</dbReference>
<dbReference type="OrthoDB" id="349045at2759"/>
<reference evidence="5 6" key="1">
    <citation type="submission" date="2015-08" db="EMBL/GenBank/DDBJ databases">
        <title>Emmonsia species relationships and genome sequence.</title>
        <authorList>
            <person name="Cuomo C.A."/>
            <person name="Schwartz I.S."/>
            <person name="Kenyon C."/>
            <person name="De Hoog G.S."/>
            <person name="Govender N.P."/>
            <person name="Botha A."/>
            <person name="Moreno L."/>
            <person name="De Vries M."/>
            <person name="Munoz J.F."/>
            <person name="Stielow J.B."/>
        </authorList>
    </citation>
    <scope>NUCLEOTIDE SEQUENCE [LARGE SCALE GENOMIC DNA]</scope>
    <source>
        <strain evidence="5 6">EI222</strain>
    </source>
</reference>
<feature type="region of interest" description="Disordered" evidence="3">
    <location>
        <begin position="394"/>
        <end position="657"/>
    </location>
</feature>
<dbReference type="EMBL" id="LGTZ01000992">
    <property type="protein sequence ID" value="OJD22666.1"/>
    <property type="molecule type" value="Genomic_DNA"/>
</dbReference>
<feature type="compositionally biased region" description="Low complexity" evidence="3">
    <location>
        <begin position="1"/>
        <end position="14"/>
    </location>
</feature>
<dbReference type="VEuPathDB" id="FungiDB:ACJ73_05985"/>
<feature type="compositionally biased region" description="Polar residues" evidence="3">
    <location>
        <begin position="631"/>
        <end position="657"/>
    </location>
</feature>
<accession>A0A1J9Q3J9</accession>